<gene>
    <name evidence="4" type="ORF">SAMN02745146_1001</name>
</gene>
<reference evidence="4 5" key="1">
    <citation type="submission" date="2016-11" db="EMBL/GenBank/DDBJ databases">
        <authorList>
            <person name="Jaros S."/>
            <person name="Januszkiewicz K."/>
            <person name="Wedrychowicz H."/>
        </authorList>
    </citation>
    <scope>NUCLEOTIDE SEQUENCE [LARGE SCALE GENOMIC DNA]</scope>
    <source>
        <strain evidence="4 5">DSM 21074</strain>
    </source>
</reference>
<dbReference type="RefSeq" id="WP_084538791.1">
    <property type="nucleotide sequence ID" value="NZ_FQYN01000002.1"/>
</dbReference>
<proteinExistence type="predicted"/>
<dbReference type="OrthoDB" id="9816120at2"/>
<feature type="chain" id="PRO_5013268737" evidence="2">
    <location>
        <begin position="28"/>
        <end position="621"/>
    </location>
</feature>
<evidence type="ECO:0000313" key="5">
    <source>
        <dbReference type="Proteomes" id="UP000184418"/>
    </source>
</evidence>
<dbReference type="AlphaFoldDB" id="A0A1M6C2R1"/>
<dbReference type="PANTHER" id="PTHR44103:SF1">
    <property type="entry name" value="PROPROTEIN CONVERTASE P"/>
    <property type="match status" value="1"/>
</dbReference>
<dbReference type="STRING" id="1121955.SAMN02745146_1001"/>
<dbReference type="Pfam" id="PF13517">
    <property type="entry name" value="FG-GAP_3"/>
    <property type="match status" value="2"/>
</dbReference>
<keyword evidence="1 2" id="KW-0732">Signal</keyword>
<evidence type="ECO:0000259" key="3">
    <source>
        <dbReference type="Pfam" id="PF01833"/>
    </source>
</evidence>
<organism evidence="4 5">
    <name type="scientific">Hymenobacter daecheongensis DSM 21074</name>
    <dbReference type="NCBI Taxonomy" id="1121955"/>
    <lineage>
        <taxon>Bacteria</taxon>
        <taxon>Pseudomonadati</taxon>
        <taxon>Bacteroidota</taxon>
        <taxon>Cytophagia</taxon>
        <taxon>Cytophagales</taxon>
        <taxon>Hymenobacteraceae</taxon>
        <taxon>Hymenobacter</taxon>
    </lineage>
</organism>
<name>A0A1M6C2R1_9BACT</name>
<dbReference type="EMBL" id="FQYN01000002">
    <property type="protein sequence ID" value="SHI55054.1"/>
    <property type="molecule type" value="Genomic_DNA"/>
</dbReference>
<keyword evidence="5" id="KW-1185">Reference proteome</keyword>
<feature type="domain" description="IPT/TIG" evidence="3">
    <location>
        <begin position="29"/>
        <end position="88"/>
    </location>
</feature>
<dbReference type="InterPro" id="IPR028994">
    <property type="entry name" value="Integrin_alpha_N"/>
</dbReference>
<sequence length="621" mass="63903">MQHIASFISRAAAVLGCALVSSGLASAQTITSFSPTYGNIGDSFVITGTGLLATTAVQINGELMSFTATATSLTVKVPPQASTGVVRVYTPTGSAVTSKGYRVTRLSTSLTFSATATAVTGAGTAGDFSTPCLADLDKDGLLDLIVGFGVYNGAVGSGSLYRYEQTSTTDGSFGTTPAGVALTTSTVTGGVAGTKTPISISNFAKPYITDLDGDGLLDMLVGETNGTVLLYEQAAATIFDPNNFESRGVLFANKEAVAADGYYCRPTVVDLDGDGLLDVLVGGNNGYLRRYEQSVAKGNTTAGFTDLGYIMDVTNAATPVPLDAGAVSKAQVLDIDGDGLLDLLVGNSDGNLYQYKQSAANVATFARVGTSTSSFNGISLGATQYAAPLIADVDGDGLLDLLLGNYNVGANVAGSTNVAGANVLRYEQANNNLRTPLPVVLTTFTGRTTVGGVQLNWATAQEINSEAFVVERSADGRTFTEVARIAAAGASTAARFYNYLDASAEGKTGAVRYYRLRQLDLDGTSEYSSVVAVSRGALLTSGAYPNPFTDALYVAQPGSPDSQAATATLISPTGQQVYAGRVQLSAVAQPLPGLPTLAPGLYVLRLTTATGATTTQRVIRR</sequence>
<dbReference type="InterPro" id="IPR026444">
    <property type="entry name" value="Secre_tail"/>
</dbReference>
<feature type="signal peptide" evidence="2">
    <location>
        <begin position="1"/>
        <end position="27"/>
    </location>
</feature>
<dbReference type="SUPFAM" id="SSF81296">
    <property type="entry name" value="E set domains"/>
    <property type="match status" value="1"/>
</dbReference>
<dbReference type="PANTHER" id="PTHR44103">
    <property type="entry name" value="PROPROTEIN CONVERTASE P"/>
    <property type="match status" value="1"/>
</dbReference>
<dbReference type="InterPro" id="IPR014756">
    <property type="entry name" value="Ig_E-set"/>
</dbReference>
<dbReference type="Pfam" id="PF01833">
    <property type="entry name" value="TIG"/>
    <property type="match status" value="1"/>
</dbReference>
<dbReference type="Gene3D" id="2.130.10.130">
    <property type="entry name" value="Integrin alpha, N-terminal"/>
    <property type="match status" value="1"/>
</dbReference>
<dbReference type="SUPFAM" id="SSF69318">
    <property type="entry name" value="Integrin alpha N-terminal domain"/>
    <property type="match status" value="1"/>
</dbReference>
<evidence type="ECO:0000256" key="1">
    <source>
        <dbReference type="ARBA" id="ARBA00022729"/>
    </source>
</evidence>
<dbReference type="Proteomes" id="UP000184418">
    <property type="component" value="Unassembled WGS sequence"/>
</dbReference>
<accession>A0A1M6C2R1</accession>
<dbReference type="InterPro" id="IPR002909">
    <property type="entry name" value="IPT_dom"/>
</dbReference>
<dbReference type="NCBIfam" id="TIGR04183">
    <property type="entry name" value="Por_Secre_tail"/>
    <property type="match status" value="1"/>
</dbReference>
<dbReference type="InterPro" id="IPR013783">
    <property type="entry name" value="Ig-like_fold"/>
</dbReference>
<dbReference type="CDD" id="cd00102">
    <property type="entry name" value="IPT"/>
    <property type="match status" value="1"/>
</dbReference>
<evidence type="ECO:0000256" key="2">
    <source>
        <dbReference type="SAM" id="SignalP"/>
    </source>
</evidence>
<dbReference type="InterPro" id="IPR013517">
    <property type="entry name" value="FG-GAP"/>
</dbReference>
<dbReference type="Gene3D" id="2.60.40.10">
    <property type="entry name" value="Immunoglobulins"/>
    <property type="match status" value="2"/>
</dbReference>
<evidence type="ECO:0000313" key="4">
    <source>
        <dbReference type="EMBL" id="SHI55054.1"/>
    </source>
</evidence>
<protein>
    <submittedName>
        <fullName evidence="4">Por secretion system C-terminal sorting domain-containing protein</fullName>
    </submittedName>
</protein>